<keyword evidence="1" id="KW-0812">Transmembrane</keyword>
<proteinExistence type="predicted"/>
<evidence type="ECO:0000256" key="1">
    <source>
        <dbReference type="SAM" id="Phobius"/>
    </source>
</evidence>
<protein>
    <submittedName>
        <fullName evidence="2">ATP synthase F0 subunit 8</fullName>
    </submittedName>
</protein>
<keyword evidence="1" id="KW-1133">Transmembrane helix</keyword>
<dbReference type="EMBL" id="KC185404">
    <property type="protein sequence ID" value="AGC52870.1"/>
    <property type="molecule type" value="Genomic_DNA"/>
</dbReference>
<name>A0A0A6ZAC5_9EUPU</name>
<dbReference type="AlphaFoldDB" id="A0A0A6ZAC5"/>
<evidence type="ECO:0000313" key="2">
    <source>
        <dbReference type="EMBL" id="AGC52870.1"/>
    </source>
</evidence>
<keyword evidence="1" id="KW-0472">Membrane</keyword>
<organism evidence="2">
    <name type="scientific">Pupilla muscorum</name>
    <dbReference type="NCBI Taxonomy" id="225749"/>
    <lineage>
        <taxon>Eukaryota</taxon>
        <taxon>Metazoa</taxon>
        <taxon>Spiralia</taxon>
        <taxon>Lophotrochozoa</taxon>
        <taxon>Mollusca</taxon>
        <taxon>Gastropoda</taxon>
        <taxon>Heterobranchia</taxon>
        <taxon>Euthyneura</taxon>
        <taxon>Panpulmonata</taxon>
        <taxon>Eupulmonata</taxon>
        <taxon>Stylommatophora</taxon>
        <taxon>Orthurethra</taxon>
        <taxon>Pupillidae</taxon>
        <taxon>Pupilla</taxon>
    </lineage>
</organism>
<dbReference type="RefSeq" id="YP_009113905.1">
    <property type="nucleotide sequence ID" value="NC_026044.1"/>
</dbReference>
<accession>A0A0A6ZAC5</accession>
<keyword evidence="2" id="KW-0496">Mitochondrion</keyword>
<gene>
    <name evidence="2" type="primary">ATP8</name>
</gene>
<geneLocation type="mitochondrion" evidence="2"/>
<feature type="transmembrane region" description="Helical" evidence="1">
    <location>
        <begin position="6"/>
        <end position="27"/>
    </location>
</feature>
<reference evidence="2" key="1">
    <citation type="submission" date="2012-11" db="EMBL/GenBank/DDBJ databases">
        <title>Mitochondrial Genome Evolution in Pupillid Land Snails.</title>
        <authorList>
            <person name="Marquardt J.D."/>
            <person name="Adema C.M."/>
            <person name="Nekola J.C."/>
            <person name="Bergthorsson U."/>
        </authorList>
    </citation>
    <scope>NUCLEOTIDE SEQUENCE</scope>
</reference>
<sequence>MPQLSPSSGLMTFLFMVFIIFINKLYFQNTPKSVSTFKISPQVKKFIYQ</sequence>
<dbReference type="CTD" id="4509"/>
<dbReference type="GeneID" id="22832491"/>